<gene>
    <name evidence="2" type="ORF">PCOR1329_LOCUS56504</name>
</gene>
<feature type="compositionally biased region" description="Polar residues" evidence="1">
    <location>
        <begin position="13"/>
        <end position="23"/>
    </location>
</feature>
<keyword evidence="3" id="KW-1185">Reference proteome</keyword>
<name>A0ABN9VFJ0_9DINO</name>
<accession>A0ABN9VFJ0</accession>
<comment type="caution">
    <text evidence="2">The sequence shown here is derived from an EMBL/GenBank/DDBJ whole genome shotgun (WGS) entry which is preliminary data.</text>
</comment>
<reference evidence="2" key="1">
    <citation type="submission" date="2023-10" db="EMBL/GenBank/DDBJ databases">
        <authorList>
            <person name="Chen Y."/>
            <person name="Shah S."/>
            <person name="Dougan E. K."/>
            <person name="Thang M."/>
            <person name="Chan C."/>
        </authorList>
    </citation>
    <scope>NUCLEOTIDE SEQUENCE [LARGE SCALE GENOMIC DNA]</scope>
</reference>
<sequence>MCQAVPSAAQRCSQARTVSQNPGVQRRRHTGSADERSAAWPPRLCAVAVASGVRGDPAGAGAAGRLIADLPKVRGGKDTQNLVEVFAVGAAADSAVQLDNMFCWALRICFPYPVRACRV</sequence>
<evidence type="ECO:0000256" key="1">
    <source>
        <dbReference type="SAM" id="MobiDB-lite"/>
    </source>
</evidence>
<dbReference type="EMBL" id="CAUYUJ010016952">
    <property type="protein sequence ID" value="CAK0870376.1"/>
    <property type="molecule type" value="Genomic_DNA"/>
</dbReference>
<organism evidence="2 3">
    <name type="scientific">Prorocentrum cordatum</name>
    <dbReference type="NCBI Taxonomy" id="2364126"/>
    <lineage>
        <taxon>Eukaryota</taxon>
        <taxon>Sar</taxon>
        <taxon>Alveolata</taxon>
        <taxon>Dinophyceae</taxon>
        <taxon>Prorocentrales</taxon>
        <taxon>Prorocentraceae</taxon>
        <taxon>Prorocentrum</taxon>
    </lineage>
</organism>
<evidence type="ECO:0000313" key="3">
    <source>
        <dbReference type="Proteomes" id="UP001189429"/>
    </source>
</evidence>
<evidence type="ECO:0000313" key="2">
    <source>
        <dbReference type="EMBL" id="CAK0870376.1"/>
    </source>
</evidence>
<feature type="region of interest" description="Disordered" evidence="1">
    <location>
        <begin position="13"/>
        <end position="38"/>
    </location>
</feature>
<dbReference type="Proteomes" id="UP001189429">
    <property type="component" value="Unassembled WGS sequence"/>
</dbReference>
<proteinExistence type="predicted"/>
<protein>
    <submittedName>
        <fullName evidence="2">Uncharacterized protein</fullName>
    </submittedName>
</protein>